<feature type="compositionally biased region" description="Low complexity" evidence="1">
    <location>
        <begin position="145"/>
        <end position="158"/>
    </location>
</feature>
<name>A0A9P5RQ70_9FUNG</name>
<proteinExistence type="predicted"/>
<dbReference type="EMBL" id="JAAAUQ010001229">
    <property type="protein sequence ID" value="KAF9141423.1"/>
    <property type="molecule type" value="Genomic_DNA"/>
</dbReference>
<organism evidence="2 3">
    <name type="scientific">Linnemannia schmuckeri</name>
    <dbReference type="NCBI Taxonomy" id="64567"/>
    <lineage>
        <taxon>Eukaryota</taxon>
        <taxon>Fungi</taxon>
        <taxon>Fungi incertae sedis</taxon>
        <taxon>Mucoromycota</taxon>
        <taxon>Mortierellomycotina</taxon>
        <taxon>Mortierellomycetes</taxon>
        <taxon>Mortierellales</taxon>
        <taxon>Mortierellaceae</taxon>
        <taxon>Linnemannia</taxon>
    </lineage>
</organism>
<protein>
    <submittedName>
        <fullName evidence="2">Uncharacterized protein</fullName>
    </submittedName>
</protein>
<evidence type="ECO:0000313" key="2">
    <source>
        <dbReference type="EMBL" id="KAF9141423.1"/>
    </source>
</evidence>
<accession>A0A9P5RQ70</accession>
<evidence type="ECO:0000313" key="3">
    <source>
        <dbReference type="Proteomes" id="UP000748756"/>
    </source>
</evidence>
<feature type="compositionally biased region" description="Polar residues" evidence="1">
    <location>
        <begin position="167"/>
        <end position="187"/>
    </location>
</feature>
<feature type="region of interest" description="Disordered" evidence="1">
    <location>
        <begin position="64"/>
        <end position="219"/>
    </location>
</feature>
<reference evidence="2" key="1">
    <citation type="journal article" date="2020" name="Fungal Divers.">
        <title>Resolving the Mortierellaceae phylogeny through synthesis of multi-gene phylogenetics and phylogenomics.</title>
        <authorList>
            <person name="Vandepol N."/>
            <person name="Liber J."/>
            <person name="Desiro A."/>
            <person name="Na H."/>
            <person name="Kennedy M."/>
            <person name="Barry K."/>
            <person name="Grigoriev I.V."/>
            <person name="Miller A.N."/>
            <person name="O'Donnell K."/>
            <person name="Stajich J.E."/>
            <person name="Bonito G."/>
        </authorList>
    </citation>
    <scope>NUCLEOTIDE SEQUENCE</scope>
    <source>
        <strain evidence="2">NRRL 6426</strain>
    </source>
</reference>
<feature type="compositionally biased region" description="Polar residues" evidence="1">
    <location>
        <begin position="126"/>
        <end position="138"/>
    </location>
</feature>
<comment type="caution">
    <text evidence="2">The sequence shown here is derived from an EMBL/GenBank/DDBJ whole genome shotgun (WGS) entry which is preliminary data.</text>
</comment>
<feature type="compositionally biased region" description="Polar residues" evidence="1">
    <location>
        <begin position="80"/>
        <end position="93"/>
    </location>
</feature>
<keyword evidence="3" id="KW-1185">Reference proteome</keyword>
<dbReference type="AlphaFoldDB" id="A0A9P5RQ70"/>
<feature type="region of interest" description="Disordered" evidence="1">
    <location>
        <begin position="1"/>
        <end position="21"/>
    </location>
</feature>
<feature type="compositionally biased region" description="Basic and acidic residues" evidence="1">
    <location>
        <begin position="98"/>
        <end position="112"/>
    </location>
</feature>
<sequence length="219" mass="23708">MEFKESTQLEDDEDFGVPSSSVYVRNNREKDDELLLRALEATTEVRKAADKVEDKLHIEILERLNPLKRPAEEALGDNARNPNTGLRSANGSRAGTPLDDRFTPSRSNRDASSRLADLGYGAELNGTPNERLGNTNHVETAPPLSQSQHEGSSQSQHEGSSRKQQDRSSPNQPGAPGGTQNTSTNLGKTRDTAINLDGDEDMYDAVPTGQTDQAVPGGV</sequence>
<gene>
    <name evidence="2" type="ORF">BG015_001285</name>
</gene>
<evidence type="ECO:0000256" key="1">
    <source>
        <dbReference type="SAM" id="MobiDB-lite"/>
    </source>
</evidence>
<dbReference type="Proteomes" id="UP000748756">
    <property type="component" value="Unassembled WGS sequence"/>
</dbReference>